<name>A0ABQ8D154_BRANA</name>
<dbReference type="Pfam" id="PF08268">
    <property type="entry name" value="FBA_3"/>
    <property type="match status" value="1"/>
</dbReference>
<dbReference type="PANTHER" id="PTHR31111">
    <property type="entry name" value="BNAA05G37150D PROTEIN-RELATED"/>
    <property type="match status" value="1"/>
</dbReference>
<reference evidence="3 4" key="1">
    <citation type="submission" date="2021-05" db="EMBL/GenBank/DDBJ databases">
        <title>Genome Assembly of Synthetic Allotetraploid Brassica napus Reveals Homoeologous Exchanges between Subgenomes.</title>
        <authorList>
            <person name="Davis J.T."/>
        </authorList>
    </citation>
    <scope>NUCLEOTIDE SEQUENCE [LARGE SCALE GENOMIC DNA]</scope>
    <source>
        <strain evidence="4">cv. Da-Ae</strain>
        <tissue evidence="3">Seedling</tissue>
    </source>
</reference>
<accession>A0ABQ8D154</accession>
<sequence length="694" mass="78179">MTTTSSFVKSFSVHSSARPSLIFCKNGEEKCVFYSFPHHHPRAEKYLHKEETGLPLSTITNENNYIPHQSIHGLIPFGNFECVIIWNPTLKQHVTLPQPKVSKPFISLLGYDPIGDEYKVLCMSLRNKGEDPQIFTMGPRESWRTIIQDSPNHVIFYKAIWRCIDGVVYYLAARDTIVSFDVRSEKFGVIQIPNMGWRLRTLPCGFIRHRGRLALFSNTSSLLGQISLWILEDAEKHEWSRKDSYLPFVTRKGSITLSFFTLSGETVDDELIYLPMFAGGPFYAIYYDLERNRVRKVEYEGIGEIETVTVEQYTSEDNYEASDTDLLSIDLRELDTCPELKAPSPPSAYDRAGITKTYTAKYAVNEHRAGAPNDYKVPNDHFHQRVDRHGNPFGQRVAAVSTTVGVRNKITPVPNRPADLGESERQHRTYPSRYYYGNSPPYSSRRVDRQTQRSDSRKEHSTRGTPEIQGTAIWREKQPTEERLEEDSQNLARSARPPVGRNLKTHDFPPLPPIPTTEEVMEELQQVTRLYTSCDDPIESTARKQRVLVSDARGLMEETAQGIIIAAQKAQAAQTQLQEEILAQAPTILLPAKPTNTIGSSTQQPITGITGKKRGRPAKTRDLRISPKTFSGASSRRRIMSSIHSSPGGAAGTPRGSKTSRGTDELGCWEDGGVEDDDFLLLCDEDIFSGLAFA</sequence>
<evidence type="ECO:0000313" key="4">
    <source>
        <dbReference type="Proteomes" id="UP000824890"/>
    </source>
</evidence>
<feature type="region of interest" description="Disordered" evidence="1">
    <location>
        <begin position="593"/>
        <end position="669"/>
    </location>
</feature>
<organism evidence="3 4">
    <name type="scientific">Brassica napus</name>
    <name type="common">Rape</name>
    <dbReference type="NCBI Taxonomy" id="3708"/>
    <lineage>
        <taxon>Eukaryota</taxon>
        <taxon>Viridiplantae</taxon>
        <taxon>Streptophyta</taxon>
        <taxon>Embryophyta</taxon>
        <taxon>Tracheophyta</taxon>
        <taxon>Spermatophyta</taxon>
        <taxon>Magnoliopsida</taxon>
        <taxon>eudicotyledons</taxon>
        <taxon>Gunneridae</taxon>
        <taxon>Pentapetalae</taxon>
        <taxon>rosids</taxon>
        <taxon>malvids</taxon>
        <taxon>Brassicales</taxon>
        <taxon>Brassicaceae</taxon>
        <taxon>Brassiceae</taxon>
        <taxon>Brassica</taxon>
    </lineage>
</organism>
<feature type="compositionally biased region" description="Basic and acidic residues" evidence="1">
    <location>
        <begin position="445"/>
        <end position="462"/>
    </location>
</feature>
<dbReference type="EMBL" id="JAGKQM010000006">
    <property type="protein sequence ID" value="KAH0923059.1"/>
    <property type="molecule type" value="Genomic_DNA"/>
</dbReference>
<feature type="domain" description="F-box associated beta-propeller type 3" evidence="2">
    <location>
        <begin position="21"/>
        <end position="306"/>
    </location>
</feature>
<dbReference type="PANTHER" id="PTHR31111:SF48">
    <property type="entry name" value="F-BOX DOMAIN-CONTAINING PROTEIN"/>
    <property type="match status" value="1"/>
</dbReference>
<gene>
    <name evidence="3" type="ORF">HID58_023077</name>
</gene>
<feature type="compositionally biased region" description="Polar residues" evidence="1">
    <location>
        <begin position="594"/>
        <end position="607"/>
    </location>
</feature>
<proteinExistence type="predicted"/>
<protein>
    <recommendedName>
        <fullName evidence="2">F-box associated beta-propeller type 3 domain-containing protein</fullName>
    </recommendedName>
</protein>
<evidence type="ECO:0000256" key="1">
    <source>
        <dbReference type="SAM" id="MobiDB-lite"/>
    </source>
</evidence>
<dbReference type="NCBIfam" id="TIGR01640">
    <property type="entry name" value="F_box_assoc_1"/>
    <property type="match status" value="1"/>
</dbReference>
<keyword evidence="4" id="KW-1185">Reference proteome</keyword>
<evidence type="ECO:0000313" key="3">
    <source>
        <dbReference type="EMBL" id="KAH0923059.1"/>
    </source>
</evidence>
<dbReference type="InterPro" id="IPR017451">
    <property type="entry name" value="F-box-assoc_interact_dom"/>
</dbReference>
<comment type="caution">
    <text evidence="3">The sequence shown here is derived from an EMBL/GenBank/DDBJ whole genome shotgun (WGS) entry which is preliminary data.</text>
</comment>
<dbReference type="InterPro" id="IPR013187">
    <property type="entry name" value="F-box-assoc_dom_typ3"/>
</dbReference>
<dbReference type="Proteomes" id="UP000824890">
    <property type="component" value="Unassembled WGS sequence"/>
</dbReference>
<feature type="region of interest" description="Disordered" evidence="1">
    <location>
        <begin position="408"/>
        <end position="513"/>
    </location>
</feature>
<evidence type="ECO:0000259" key="2">
    <source>
        <dbReference type="Pfam" id="PF08268"/>
    </source>
</evidence>